<dbReference type="GO" id="GO:0019825">
    <property type="term" value="F:oxygen binding"/>
    <property type="evidence" value="ECO:0007669"/>
    <property type="project" value="InterPro"/>
</dbReference>
<dbReference type="InterPro" id="IPR012292">
    <property type="entry name" value="Globin/Proto"/>
</dbReference>
<sequence length="142" mass="16158">MQMALTIQEVQLLRDSFREIAVKSEQAGDRFYKILFEKDPEAHILFTNDIGRQGTMLMSKLGIIVSELHNMESLAPMLEGLAMRHVAYGVKKEHYPIVGEVLIQLLSEMLGDEFTPEAEAVWIKVYVELADLMTEVAYPDLD</sequence>
<keyword evidence="1" id="KW-0561">Oxygen transport</keyword>
<reference evidence="3 4" key="1">
    <citation type="submission" date="2019-06" db="EMBL/GenBank/DDBJ databases">
        <title>Whole genome sequence for Rhodospirillaceae sp. R148.</title>
        <authorList>
            <person name="Wang G."/>
        </authorList>
    </citation>
    <scope>NUCLEOTIDE SEQUENCE [LARGE SCALE GENOMIC DNA]</scope>
    <source>
        <strain evidence="3 4">R148</strain>
    </source>
</reference>
<dbReference type="AlphaFoldDB" id="A0A545ST02"/>
<organism evidence="3 4">
    <name type="scientific">Denitrobaculum tricleocarpae</name>
    <dbReference type="NCBI Taxonomy" id="2591009"/>
    <lineage>
        <taxon>Bacteria</taxon>
        <taxon>Pseudomonadati</taxon>
        <taxon>Pseudomonadota</taxon>
        <taxon>Alphaproteobacteria</taxon>
        <taxon>Rhodospirillales</taxon>
        <taxon>Rhodospirillaceae</taxon>
        <taxon>Denitrobaculum</taxon>
    </lineage>
</organism>
<accession>A0A545ST02</accession>
<protein>
    <submittedName>
        <fullName evidence="3">Hemin receptor</fullName>
    </submittedName>
</protein>
<dbReference type="OrthoDB" id="9786134at2"/>
<keyword evidence="4" id="KW-1185">Reference proteome</keyword>
<keyword evidence="1" id="KW-0479">Metal-binding</keyword>
<evidence type="ECO:0000256" key="1">
    <source>
        <dbReference type="RuleBase" id="RU000356"/>
    </source>
</evidence>
<dbReference type="InterPro" id="IPR000971">
    <property type="entry name" value="Globin"/>
</dbReference>
<comment type="caution">
    <text evidence="3">The sequence shown here is derived from an EMBL/GenBank/DDBJ whole genome shotgun (WGS) entry which is preliminary data.</text>
</comment>
<dbReference type="PROSITE" id="PS01033">
    <property type="entry name" value="GLOBIN"/>
    <property type="match status" value="1"/>
</dbReference>
<dbReference type="SUPFAM" id="SSF46458">
    <property type="entry name" value="Globin-like"/>
    <property type="match status" value="1"/>
</dbReference>
<dbReference type="PANTHER" id="PTHR43396">
    <property type="entry name" value="FLAVOHEMOPROTEIN"/>
    <property type="match status" value="1"/>
</dbReference>
<dbReference type="Gene3D" id="1.10.490.10">
    <property type="entry name" value="Globins"/>
    <property type="match status" value="1"/>
</dbReference>
<gene>
    <name evidence="3" type="ORF">FKG95_29145</name>
</gene>
<evidence type="ECO:0000313" key="4">
    <source>
        <dbReference type="Proteomes" id="UP000315252"/>
    </source>
</evidence>
<keyword evidence="1" id="KW-0349">Heme</keyword>
<dbReference type="InterPro" id="IPR009050">
    <property type="entry name" value="Globin-like_sf"/>
</dbReference>
<keyword evidence="1" id="KW-0813">Transport</keyword>
<dbReference type="GO" id="GO:0046210">
    <property type="term" value="P:nitric oxide catabolic process"/>
    <property type="evidence" value="ECO:0007669"/>
    <property type="project" value="TreeGrafter"/>
</dbReference>
<dbReference type="Proteomes" id="UP000315252">
    <property type="component" value="Unassembled WGS sequence"/>
</dbReference>
<feature type="domain" description="Globin" evidence="2">
    <location>
        <begin position="4"/>
        <end position="138"/>
    </location>
</feature>
<proteinExistence type="inferred from homology"/>
<comment type="similarity">
    <text evidence="1">Belongs to the globin family.</text>
</comment>
<dbReference type="GO" id="GO:0005344">
    <property type="term" value="F:oxygen carrier activity"/>
    <property type="evidence" value="ECO:0007669"/>
    <property type="project" value="UniProtKB-KW"/>
</dbReference>
<evidence type="ECO:0000313" key="3">
    <source>
        <dbReference type="EMBL" id="TQV68092.1"/>
    </source>
</evidence>
<dbReference type="Pfam" id="PF00042">
    <property type="entry name" value="Globin"/>
    <property type="match status" value="1"/>
</dbReference>
<dbReference type="EMBL" id="VHSH01000024">
    <property type="protein sequence ID" value="TQV68092.1"/>
    <property type="molecule type" value="Genomic_DNA"/>
</dbReference>
<dbReference type="GO" id="GO:0071949">
    <property type="term" value="F:FAD binding"/>
    <property type="evidence" value="ECO:0007669"/>
    <property type="project" value="TreeGrafter"/>
</dbReference>
<dbReference type="GO" id="GO:0020037">
    <property type="term" value="F:heme binding"/>
    <property type="evidence" value="ECO:0007669"/>
    <property type="project" value="InterPro"/>
</dbReference>
<evidence type="ECO:0000259" key="2">
    <source>
        <dbReference type="PROSITE" id="PS01033"/>
    </source>
</evidence>
<keyword evidence="1" id="KW-0408">Iron</keyword>
<dbReference type="GO" id="GO:0071500">
    <property type="term" value="P:cellular response to nitrosative stress"/>
    <property type="evidence" value="ECO:0007669"/>
    <property type="project" value="TreeGrafter"/>
</dbReference>
<name>A0A545ST02_9PROT</name>
<dbReference type="PANTHER" id="PTHR43396:SF6">
    <property type="entry name" value="ABL201WP"/>
    <property type="match status" value="1"/>
</dbReference>
<keyword evidence="3" id="KW-0675">Receptor</keyword>
<dbReference type="GO" id="GO:0008941">
    <property type="term" value="F:nitric oxide dioxygenase NAD(P)H activity"/>
    <property type="evidence" value="ECO:0007669"/>
    <property type="project" value="TreeGrafter"/>
</dbReference>